<dbReference type="PROSITE" id="PS50082">
    <property type="entry name" value="WD_REPEATS_2"/>
    <property type="match status" value="1"/>
</dbReference>
<evidence type="ECO:0000256" key="8">
    <source>
        <dbReference type="PROSITE-ProRule" id="PRU00221"/>
    </source>
</evidence>
<feature type="region of interest" description="Disordered" evidence="10">
    <location>
        <begin position="1300"/>
        <end position="1326"/>
    </location>
</feature>
<keyword evidence="7" id="KW-0966">Cell projection</keyword>
<keyword evidence="5 9" id="KW-0175">Coiled coil</keyword>
<dbReference type="Gene3D" id="2.130.10.10">
    <property type="entry name" value="YVTN repeat-like/Quinoprotein amine dehydrogenase"/>
    <property type="match status" value="3"/>
</dbReference>
<evidence type="ECO:0000256" key="2">
    <source>
        <dbReference type="ARBA" id="ARBA00022490"/>
    </source>
</evidence>
<evidence type="ECO:0000256" key="9">
    <source>
        <dbReference type="SAM" id="Coils"/>
    </source>
</evidence>
<comment type="subcellular location">
    <subcellularLocation>
        <location evidence="1">Cytoplasm</location>
        <location evidence="1">Cytoskeleton</location>
        <location evidence="1">Cilium axoneme</location>
    </subcellularLocation>
</comment>
<feature type="coiled-coil region" evidence="9">
    <location>
        <begin position="1629"/>
        <end position="1656"/>
    </location>
</feature>
<keyword evidence="2" id="KW-0963">Cytoplasm</keyword>
<dbReference type="GO" id="GO:0003341">
    <property type="term" value="P:cilium movement"/>
    <property type="evidence" value="ECO:0007669"/>
    <property type="project" value="UniProtKB-ARBA"/>
</dbReference>
<feature type="region of interest" description="Disordered" evidence="10">
    <location>
        <begin position="1"/>
        <end position="35"/>
    </location>
</feature>
<name>A0AAN7Q8T7_9COLE</name>
<comment type="caution">
    <text evidence="11">The sequence shown here is derived from an EMBL/GenBank/DDBJ whole genome shotgun (WGS) entry which is preliminary data.</text>
</comment>
<reference evidence="12" key="1">
    <citation type="submission" date="2023-01" db="EMBL/GenBank/DDBJ databases">
        <title>Key to firefly adult light organ development and bioluminescence: homeobox transcription factors regulate luciferase expression and transportation to peroxisome.</title>
        <authorList>
            <person name="Fu X."/>
        </authorList>
    </citation>
    <scope>NUCLEOTIDE SEQUENCE [LARGE SCALE GENOMIC DNA]</scope>
</reference>
<dbReference type="SMART" id="SM00320">
    <property type="entry name" value="WD40"/>
    <property type="match status" value="7"/>
</dbReference>
<gene>
    <name evidence="11" type="ORF">RN001_002643</name>
</gene>
<feature type="repeat" description="WD" evidence="8">
    <location>
        <begin position="404"/>
        <end position="445"/>
    </location>
</feature>
<dbReference type="GO" id="GO:0005930">
    <property type="term" value="C:axoneme"/>
    <property type="evidence" value="ECO:0007669"/>
    <property type="project" value="UniProtKB-SubCell"/>
</dbReference>
<keyword evidence="4" id="KW-0677">Repeat</keyword>
<evidence type="ECO:0008006" key="13">
    <source>
        <dbReference type="Google" id="ProtNLM"/>
    </source>
</evidence>
<evidence type="ECO:0000256" key="3">
    <source>
        <dbReference type="ARBA" id="ARBA00022574"/>
    </source>
</evidence>
<keyword evidence="6" id="KW-0206">Cytoskeleton</keyword>
<dbReference type="PANTHER" id="PTHR14885">
    <property type="entry name" value="CILIA- AND FLAGELLA-ASSOCIATED PROTEIN 43-RELATED"/>
    <property type="match status" value="1"/>
</dbReference>
<feature type="compositionally biased region" description="Low complexity" evidence="10">
    <location>
        <begin position="1300"/>
        <end position="1313"/>
    </location>
</feature>
<evidence type="ECO:0000256" key="6">
    <source>
        <dbReference type="ARBA" id="ARBA00023212"/>
    </source>
</evidence>
<feature type="coiled-coil region" evidence="9">
    <location>
        <begin position="513"/>
        <end position="542"/>
    </location>
</feature>
<dbReference type="PANTHER" id="PTHR14885:SF3">
    <property type="entry name" value="CILIA- AND FLAGELLA-ASSOCIATED PROTEIN 44"/>
    <property type="match status" value="1"/>
</dbReference>
<dbReference type="Proteomes" id="UP001353858">
    <property type="component" value="Unassembled WGS sequence"/>
</dbReference>
<evidence type="ECO:0000256" key="1">
    <source>
        <dbReference type="ARBA" id="ARBA00004430"/>
    </source>
</evidence>
<dbReference type="InterPro" id="IPR001680">
    <property type="entry name" value="WD40_rpt"/>
</dbReference>
<accession>A0AAN7Q8T7</accession>
<evidence type="ECO:0000256" key="5">
    <source>
        <dbReference type="ARBA" id="ARBA00023054"/>
    </source>
</evidence>
<evidence type="ECO:0000256" key="10">
    <source>
        <dbReference type="SAM" id="MobiDB-lite"/>
    </source>
</evidence>
<dbReference type="Pfam" id="PF00400">
    <property type="entry name" value="WD40"/>
    <property type="match status" value="2"/>
</dbReference>
<evidence type="ECO:0000256" key="4">
    <source>
        <dbReference type="ARBA" id="ARBA00022737"/>
    </source>
</evidence>
<organism evidence="11 12">
    <name type="scientific">Aquatica leii</name>
    <dbReference type="NCBI Taxonomy" id="1421715"/>
    <lineage>
        <taxon>Eukaryota</taxon>
        <taxon>Metazoa</taxon>
        <taxon>Ecdysozoa</taxon>
        <taxon>Arthropoda</taxon>
        <taxon>Hexapoda</taxon>
        <taxon>Insecta</taxon>
        <taxon>Pterygota</taxon>
        <taxon>Neoptera</taxon>
        <taxon>Endopterygota</taxon>
        <taxon>Coleoptera</taxon>
        <taxon>Polyphaga</taxon>
        <taxon>Elateriformia</taxon>
        <taxon>Elateroidea</taxon>
        <taxon>Lampyridae</taxon>
        <taxon>Luciolinae</taxon>
        <taxon>Aquatica</taxon>
    </lineage>
</organism>
<dbReference type="InterPro" id="IPR036322">
    <property type="entry name" value="WD40_repeat_dom_sf"/>
</dbReference>
<dbReference type="InterPro" id="IPR015943">
    <property type="entry name" value="WD40/YVTN_repeat-like_dom_sf"/>
</dbReference>
<evidence type="ECO:0000313" key="11">
    <source>
        <dbReference type="EMBL" id="KAK4886372.1"/>
    </source>
</evidence>
<evidence type="ECO:0000256" key="7">
    <source>
        <dbReference type="ARBA" id="ARBA00023273"/>
    </source>
</evidence>
<keyword evidence="3 8" id="KW-0853">WD repeat</keyword>
<evidence type="ECO:0000313" key="12">
    <source>
        <dbReference type="Proteomes" id="UP001353858"/>
    </source>
</evidence>
<keyword evidence="12" id="KW-1185">Reference proteome</keyword>
<protein>
    <recommendedName>
        <fullName evidence="13">Cilia- and flagella-associated protein 44</fullName>
    </recommendedName>
</protein>
<proteinExistence type="predicted"/>
<dbReference type="EMBL" id="JARPUR010000001">
    <property type="protein sequence ID" value="KAK4886372.1"/>
    <property type="molecule type" value="Genomic_DNA"/>
</dbReference>
<feature type="compositionally biased region" description="Acidic residues" evidence="10">
    <location>
        <begin position="14"/>
        <end position="28"/>
    </location>
</feature>
<feature type="coiled-coil region" evidence="9">
    <location>
        <begin position="1381"/>
        <end position="1415"/>
    </location>
</feature>
<sequence length="1941" mass="224126">MSDTDTDVFNLSLETDEEEFQDEQEEEQPERNPNSEYSHIAVAENGTNPPIIIYEWPTLEIICLLKGGASRCFSHLNYSPDGLLLASQSGEPDFLITIFNWKKSRVVLRTKSNVHEVFRVMFSPDVPGQLTTCGLSHIKFWKMAQTFTGLKLQGELGRFGKSEYCDILGIYPMPDEKVVSGSSWGNMLVWDEGLISVEVCQPQRKTMHTAPIAQFYYDNGDLWSVGMDGYVRVWFYDSIDQADPPDYDRTVEIEPLHTFHVPDCILMSIQKINKKWRDFQFFAQDGNGGLWLIDLNTFAEPKPPVQLYQCHAGAVMDIAACPWGPYLASLGVDGRIQLYNYRKRELLFRHQFPAKGATLIWLSMKMQPSGDELIMGFDDGCVRVVILTIDEKADKYSVQTIQITKPHNKPITRSALNEEESLLVTGGEDSTIFIYELRREKSTYTYLHPIGFIRLPGIVTYLMWHPQLKTTVMAGCLYGHFIQVQVPSVPQNYTTITYILKESPIVQRFITYKAQIRRDIKIAEIEAKKSEKRERKRVEMEKIKADNPGMDIDEEIFLADSEEDEPLEPLHIPDIPNRVLWIQISPDNSIWLSMGGYDAGYIYEYYINQTSEIPSRFLIIYDGDDYPINNFIYSVNKKYLILAMEDGCLRVVKINRNDWRDLSDYWQISMHDNFNGFIPNMCFSYDETYFFTCGYDGNIFSYMYNPLEISTSPKIPTRTVLSKPKIEIEDVDGYTQLSLDEALIKAEEDRINKIANENKNLFLEKIHVLRERFQEMLKRNSKLLPTQVIHRSKLEIDPRISQHLESRLQADLALVKRKLEYSVEKSKVAMEKFKSRFTDPIDIFPIIVTGVEKDVSVAVIRQRKLSPLFNGMLKIIEEKILEAERRMRPPERPPAVKQVMKAVERIKKPLEYFLMGLSPSTIEKGLTPKLTRVLKKYRERKQKIELRREQWLVFNNLKPQKGVNDPEDEVALADAMANIGDFKLKTAVDYKVPPQLRESTVKKYKQLLYTRLRQFTLRHDFNVLVMKLRDEKCQLHEYMSNLKSRLDQIHEELDSLSIKDSPPAPKITAQDFPEKNLNVEVNLPLSTSALKQKEVPISSCGDLLEKEVLLTVKPLTPLIAPSPPPSKGIPSKIIPILNDPEIVSLCEDTDTPWEAEVRDYRLTRYLFEQDQIINKIKIAVQQFDEKVVKLSQKKITVTRDGDLLDLYILTLNQELNILKKFESVEDALQNKVNSRIEETLDMKDVITSLINNIEGHKREIDRLQEEEKSIWQFFFIMVADSKFYDFLRRIFKKKYKPPKVYNPDESSSSSESSESSESEQADAASVDSRDFGIIKLDENVCPKGCDPSLYDRTFELRTKRHGVELSIRDQRASVDALVKEVELKRKKLKGVEMLLKESQRELEAYQREKQKKLNLVECTVVLKLNQLQHLISENQSNKVGDVLVFSKNTLSKLYKRVGQLYNETMIAKSKHKGNITHMTRMKTDCKHMTKKIAQIKTETKELMIIKFGQHVDLEEVEEIGVKTAMFGKAVNLDDMEEAAMRKMVFEFRISEENIGSLYKDEIREWTKKHEEKHGELAETLKLNTAKLDLLGLLNKEKTELARIIDDQSKKREQKQETVEDVIRAYQYDLDKLSKTVIKQREELRILKLEMQRLKTKGLVIEVKPKLQKLPEKEQEKGLLHDDSFYFDYKVPERKPFKLNLDLPTGLFENVSMDVKNMAKKIIMNMIDSISEAALSKFVKEGLVEQLVLDILHRPSVEDVAENLQALLPEEPTDEQQGVIKTAAEKIFSLQQPEASESIVSSSVILNNVIDNNMEAGGSTSQILSNLIFELVSRLPIDFLLNDSSVHTILGKLKNQMQSEDFDKQQLISSILTIRSTRTAEMQMLVDKILETVYETVQCLIKSLYGALIRRKGRLKEFLHSQHVQLLLTGLFIFLVTQKTLN</sequence>
<dbReference type="SUPFAM" id="SSF50978">
    <property type="entry name" value="WD40 repeat-like"/>
    <property type="match status" value="2"/>
</dbReference>